<accession>A0AAV4N4S2</accession>
<gene>
    <name evidence="1" type="ORF">CEXT_669631</name>
</gene>
<keyword evidence="2" id="KW-1185">Reference proteome</keyword>
<dbReference type="Proteomes" id="UP001054945">
    <property type="component" value="Unassembled WGS sequence"/>
</dbReference>
<proteinExistence type="predicted"/>
<evidence type="ECO:0000313" key="1">
    <source>
        <dbReference type="EMBL" id="GIX78567.1"/>
    </source>
</evidence>
<organism evidence="1 2">
    <name type="scientific">Caerostris extrusa</name>
    <name type="common">Bark spider</name>
    <name type="synonym">Caerostris bankana</name>
    <dbReference type="NCBI Taxonomy" id="172846"/>
    <lineage>
        <taxon>Eukaryota</taxon>
        <taxon>Metazoa</taxon>
        <taxon>Ecdysozoa</taxon>
        <taxon>Arthropoda</taxon>
        <taxon>Chelicerata</taxon>
        <taxon>Arachnida</taxon>
        <taxon>Araneae</taxon>
        <taxon>Araneomorphae</taxon>
        <taxon>Entelegynae</taxon>
        <taxon>Araneoidea</taxon>
        <taxon>Araneidae</taxon>
        <taxon>Caerostris</taxon>
    </lineage>
</organism>
<dbReference type="EMBL" id="BPLR01002850">
    <property type="protein sequence ID" value="GIX78567.1"/>
    <property type="molecule type" value="Genomic_DNA"/>
</dbReference>
<name>A0AAV4N4S2_CAEEX</name>
<reference evidence="1 2" key="1">
    <citation type="submission" date="2021-06" db="EMBL/GenBank/DDBJ databases">
        <title>Caerostris extrusa draft genome.</title>
        <authorList>
            <person name="Kono N."/>
            <person name="Arakawa K."/>
        </authorList>
    </citation>
    <scope>NUCLEOTIDE SEQUENCE [LARGE SCALE GENOMIC DNA]</scope>
</reference>
<dbReference type="AlphaFoldDB" id="A0AAV4N4S2"/>
<evidence type="ECO:0000313" key="2">
    <source>
        <dbReference type="Proteomes" id="UP001054945"/>
    </source>
</evidence>
<sequence>MESSPLLKIPKFGFSYERDRNMSSFNDRTGIPIDKCEINWDLPEVRKSSNWQLYVFTSFHHCESAGKHLDSWGKATEAGKQPAEQFAVAERPDLKIAHAWSENGNFAIAERRRGD</sequence>
<comment type="caution">
    <text evidence="1">The sequence shown here is derived from an EMBL/GenBank/DDBJ whole genome shotgun (WGS) entry which is preliminary data.</text>
</comment>
<protein>
    <submittedName>
        <fullName evidence="1">Uncharacterized protein</fullName>
    </submittedName>
</protein>